<keyword evidence="2" id="KW-1185">Reference proteome</keyword>
<evidence type="ECO:0000313" key="2">
    <source>
        <dbReference type="Proteomes" id="UP001212337"/>
    </source>
</evidence>
<proteinExistence type="predicted"/>
<accession>A0ABT4WY42</accession>
<organism evidence="1 2">
    <name type="scientific">Pseudomonas fragi</name>
    <dbReference type="NCBI Taxonomy" id="296"/>
    <lineage>
        <taxon>Bacteria</taxon>
        <taxon>Pseudomonadati</taxon>
        <taxon>Pseudomonadota</taxon>
        <taxon>Gammaproteobacteria</taxon>
        <taxon>Pseudomonadales</taxon>
        <taxon>Pseudomonadaceae</taxon>
        <taxon>Pseudomonas</taxon>
    </lineage>
</organism>
<gene>
    <name evidence="1" type="ORF">PI499_24205</name>
</gene>
<protein>
    <submittedName>
        <fullName evidence="1">Uncharacterized protein</fullName>
    </submittedName>
</protein>
<dbReference type="Proteomes" id="UP001212337">
    <property type="component" value="Unassembled WGS sequence"/>
</dbReference>
<reference evidence="1 2" key="1">
    <citation type="submission" date="2023-01" db="EMBL/GenBank/DDBJ databases">
        <title>Effects of deletion of Siderophore biosynthase gene in Pseudomonas fragi on quorum sensing and spoliage ability.</title>
        <authorList>
            <person name="Cui F."/>
            <person name="Wang D."/>
            <person name="Liu J."/>
            <person name="Wang Q."/>
            <person name="Li T."/>
            <person name="Li J."/>
        </authorList>
    </citation>
    <scope>NUCLEOTIDE SEQUENCE [LARGE SCALE GENOMIC DNA]</scope>
    <source>
        <strain evidence="1 2">MS-10</strain>
    </source>
</reference>
<evidence type="ECO:0000313" key="1">
    <source>
        <dbReference type="EMBL" id="MDA7024977.1"/>
    </source>
</evidence>
<sequence length="64" mass="6955">MKISIELDRKDVLALIAVLLLMLPDSGALRGFEAGESLLYLIHRNKVYAGAILDPIKKGAEYGA</sequence>
<comment type="caution">
    <text evidence="1">The sequence shown here is derived from an EMBL/GenBank/DDBJ whole genome shotgun (WGS) entry which is preliminary data.</text>
</comment>
<dbReference type="EMBL" id="JAQJVI010000080">
    <property type="protein sequence ID" value="MDA7024977.1"/>
    <property type="molecule type" value="Genomic_DNA"/>
</dbReference>
<name>A0ABT4WY42_PSEFR</name>
<dbReference type="RefSeq" id="WP_200646465.1">
    <property type="nucleotide sequence ID" value="NZ_JAQJVI010000080.1"/>
</dbReference>